<organism evidence="1 2">
    <name type="scientific">Anopheles stephensi</name>
    <name type="common">Indo-Pakistan malaria mosquito</name>
    <dbReference type="NCBI Taxonomy" id="30069"/>
    <lineage>
        <taxon>Eukaryota</taxon>
        <taxon>Metazoa</taxon>
        <taxon>Ecdysozoa</taxon>
        <taxon>Arthropoda</taxon>
        <taxon>Hexapoda</taxon>
        <taxon>Insecta</taxon>
        <taxon>Pterygota</taxon>
        <taxon>Neoptera</taxon>
        <taxon>Endopterygota</taxon>
        <taxon>Diptera</taxon>
        <taxon>Nematocera</taxon>
        <taxon>Culicoidea</taxon>
        <taxon>Culicidae</taxon>
        <taxon>Anophelinae</taxon>
        <taxon>Anopheles</taxon>
    </lineage>
</organism>
<sequence>MDKDTSRHITICKSLEEVRTLNAQNDKLLKAFGIDAFTFADSVQELLDQFAQIRLHTGLCIDGPHMSFLEEFLYQREAKRLEAKTQSITLRSDVASLRLQCDSETKEVNRLESFLEEAQKLATSTDEFEKKKANQEKNHEVVKGKLESLPSVPDDINLDELIVNVRLLEEEDAGRRGGGDK</sequence>
<reference evidence="2" key="1">
    <citation type="journal article" date="2014" name="Genome Biol.">
        <title>Genome analysis of a major urban malaria vector mosquito, Anopheles stephensi.</title>
        <authorList>
            <person name="Jiang X."/>
            <person name="Peery A."/>
            <person name="Hall A.B."/>
            <person name="Sharma A."/>
            <person name="Chen X.G."/>
            <person name="Waterhouse R.M."/>
            <person name="Komissarov A."/>
            <person name="Riehle M.M."/>
            <person name="Shouche Y."/>
            <person name="Sharakhova M.V."/>
            <person name="Lawson D."/>
            <person name="Pakpour N."/>
            <person name="Arensburger P."/>
            <person name="Davidson V.L."/>
            <person name="Eiglmeier K."/>
            <person name="Emrich S."/>
            <person name="George P."/>
            <person name="Kennedy R.C."/>
            <person name="Mane S.P."/>
            <person name="Maslen G."/>
            <person name="Oringanje C."/>
            <person name="Qi Y."/>
            <person name="Settlage R."/>
            <person name="Tojo M."/>
            <person name="Tubio J.M."/>
            <person name="Unger M.F."/>
            <person name="Wang B."/>
            <person name="Vernick K.D."/>
            <person name="Ribeiro J.M."/>
            <person name="James A.A."/>
            <person name="Michel K."/>
            <person name="Riehle M.A."/>
            <person name="Luckhart S."/>
            <person name="Sharakhov I.V."/>
            <person name="Tu Z."/>
        </authorList>
    </citation>
    <scope>NUCLEOTIDE SEQUENCE [LARGE SCALE GENOMIC DNA]</scope>
    <source>
        <strain evidence="2">Indian</strain>
    </source>
</reference>
<dbReference type="EnsemblMetazoa" id="ASTEI06381-RA">
    <property type="protein sequence ID" value="ASTEI06381-PA"/>
    <property type="gene ID" value="ASTEI06381"/>
</dbReference>
<dbReference type="RefSeq" id="XP_035914401.1">
    <property type="nucleotide sequence ID" value="XM_036058508.1"/>
</dbReference>
<dbReference type="VEuPathDB" id="VectorBase:ASTEI20_040307"/>
<dbReference type="GeneID" id="118513107"/>
<evidence type="ECO:0000313" key="1">
    <source>
        <dbReference type="EnsemblMetazoa" id="ASTEI06381-PA"/>
    </source>
</evidence>
<dbReference type="Proteomes" id="UP000076408">
    <property type="component" value="Unassembled WGS sequence"/>
</dbReference>
<dbReference type="OMA" id="LHIHDFN"/>
<accession>A0A182YD45</accession>
<proteinExistence type="predicted"/>
<name>A0A182YD45_ANOST</name>
<dbReference type="STRING" id="30069.A0A182YD45"/>
<evidence type="ECO:0000313" key="2">
    <source>
        <dbReference type="Proteomes" id="UP000076408"/>
    </source>
</evidence>
<dbReference type="OrthoDB" id="8036393at2759"/>
<dbReference type="VEuPathDB" id="VectorBase:ASTEI06381"/>
<keyword evidence="2" id="KW-1185">Reference proteome</keyword>
<reference evidence="1" key="2">
    <citation type="submission" date="2020-05" db="UniProtKB">
        <authorList>
            <consortium name="EnsemblMetazoa"/>
        </authorList>
    </citation>
    <scope>IDENTIFICATION</scope>
    <source>
        <strain evidence="1">Indian</strain>
    </source>
</reference>
<protein>
    <submittedName>
        <fullName evidence="1">Uncharacterized protein</fullName>
    </submittedName>
</protein>
<dbReference type="VEuPathDB" id="VectorBase:ASTE004902"/>
<dbReference type="AlphaFoldDB" id="A0A182YD45"/>
<dbReference type="KEGG" id="aste:118513107"/>